<organism evidence="1 2">
    <name type="scientific">Brassica carinata</name>
    <name type="common">Ethiopian mustard</name>
    <name type="synonym">Abyssinian cabbage</name>
    <dbReference type="NCBI Taxonomy" id="52824"/>
    <lineage>
        <taxon>Eukaryota</taxon>
        <taxon>Viridiplantae</taxon>
        <taxon>Streptophyta</taxon>
        <taxon>Embryophyta</taxon>
        <taxon>Tracheophyta</taxon>
        <taxon>Spermatophyta</taxon>
        <taxon>Magnoliopsida</taxon>
        <taxon>eudicotyledons</taxon>
        <taxon>Gunneridae</taxon>
        <taxon>Pentapetalae</taxon>
        <taxon>rosids</taxon>
        <taxon>malvids</taxon>
        <taxon>Brassicales</taxon>
        <taxon>Brassicaceae</taxon>
        <taxon>Brassiceae</taxon>
        <taxon>Brassica</taxon>
    </lineage>
</organism>
<reference evidence="1 2" key="1">
    <citation type="submission" date="2020-02" db="EMBL/GenBank/DDBJ databases">
        <authorList>
            <person name="Ma Q."/>
            <person name="Huang Y."/>
            <person name="Song X."/>
            <person name="Pei D."/>
        </authorList>
    </citation>
    <scope>NUCLEOTIDE SEQUENCE [LARGE SCALE GENOMIC DNA]</scope>
    <source>
        <strain evidence="1">Sxm20200214</strain>
        <tissue evidence="1">Leaf</tissue>
    </source>
</reference>
<comment type="caution">
    <text evidence="1">The sequence shown here is derived from an EMBL/GenBank/DDBJ whole genome shotgun (WGS) entry which is preliminary data.</text>
</comment>
<dbReference type="AlphaFoldDB" id="A0A8X7TMN4"/>
<proteinExistence type="predicted"/>
<name>A0A8X7TMN4_BRACI</name>
<evidence type="ECO:0000313" key="2">
    <source>
        <dbReference type="Proteomes" id="UP000886595"/>
    </source>
</evidence>
<protein>
    <submittedName>
        <fullName evidence="1">Uncharacterized protein</fullName>
    </submittedName>
</protein>
<evidence type="ECO:0000313" key="1">
    <source>
        <dbReference type="EMBL" id="KAG2247517.1"/>
    </source>
</evidence>
<dbReference type="Proteomes" id="UP000886595">
    <property type="component" value="Unassembled WGS sequence"/>
</dbReference>
<gene>
    <name evidence="1" type="ORF">Bca52824_087145</name>
</gene>
<dbReference type="EMBL" id="JAAMPC010000017">
    <property type="protein sequence ID" value="KAG2247517.1"/>
    <property type="molecule type" value="Genomic_DNA"/>
</dbReference>
<sequence length="79" mass="9035">MIYRELAISSHEILAARRVHAARLVLVRDTFLLSKFCSTRRQRQQKIIEIVIYPAGKQCRGQMISPSTAQPLLSVEVQI</sequence>
<accession>A0A8X7TMN4</accession>
<keyword evidence="2" id="KW-1185">Reference proteome</keyword>